<name>A0ABY4ZUR9_9CAUL</name>
<reference evidence="2 3" key="1">
    <citation type="submission" date="2022-04" db="EMBL/GenBank/DDBJ databases">
        <title>Genome sequence of soybean root-associated Caulobacter segnis RL271.</title>
        <authorList>
            <person name="Longley R."/>
            <person name="Bonito G."/>
            <person name="Trigodet F."/>
            <person name="Crosson S."/>
            <person name="Fiebig A."/>
        </authorList>
    </citation>
    <scope>NUCLEOTIDE SEQUENCE [LARGE SCALE GENOMIC DNA]</scope>
    <source>
        <strain evidence="2 3">RL271</strain>
    </source>
</reference>
<dbReference type="Gene3D" id="3.30.2390.10">
    <property type="entry name" value="TTHA1013-like"/>
    <property type="match status" value="1"/>
</dbReference>
<feature type="domain" description="DUF1902" evidence="1">
    <location>
        <begin position="5"/>
        <end position="65"/>
    </location>
</feature>
<evidence type="ECO:0000313" key="3">
    <source>
        <dbReference type="Proteomes" id="UP001057520"/>
    </source>
</evidence>
<dbReference type="Pfam" id="PF08972">
    <property type="entry name" value="DUF1902"/>
    <property type="match status" value="1"/>
</dbReference>
<dbReference type="SUPFAM" id="SSF143100">
    <property type="entry name" value="TTHA1013/TTHA0281-like"/>
    <property type="match status" value="1"/>
</dbReference>
<gene>
    <name evidence="2" type="ORF">MZV50_02225</name>
</gene>
<sequence>MSDSVYHVAAEWDAEAGVWTSSSNIPGLVVEAASLTEFVDLVSALAPELLSENLGLKGKVPLDIRAHGTIELAVA</sequence>
<accession>A0ABY4ZUR9</accession>
<protein>
    <submittedName>
        <fullName evidence="2">DUF1902 domain-containing protein</fullName>
    </submittedName>
</protein>
<evidence type="ECO:0000259" key="1">
    <source>
        <dbReference type="Pfam" id="PF08972"/>
    </source>
</evidence>
<evidence type="ECO:0000313" key="2">
    <source>
        <dbReference type="EMBL" id="USQ96438.1"/>
    </source>
</evidence>
<dbReference type="InterPro" id="IPR015066">
    <property type="entry name" value="DUF1902"/>
</dbReference>
<dbReference type="EMBL" id="CP096040">
    <property type="protein sequence ID" value="USQ96438.1"/>
    <property type="molecule type" value="Genomic_DNA"/>
</dbReference>
<dbReference type="Proteomes" id="UP001057520">
    <property type="component" value="Chromosome"/>
</dbReference>
<proteinExistence type="predicted"/>
<organism evidence="2 3">
    <name type="scientific">Caulobacter segnis</name>
    <dbReference type="NCBI Taxonomy" id="88688"/>
    <lineage>
        <taxon>Bacteria</taxon>
        <taxon>Pseudomonadati</taxon>
        <taxon>Pseudomonadota</taxon>
        <taxon>Alphaproteobacteria</taxon>
        <taxon>Caulobacterales</taxon>
        <taxon>Caulobacteraceae</taxon>
        <taxon>Caulobacter</taxon>
    </lineage>
</organism>
<dbReference type="InterPro" id="IPR035069">
    <property type="entry name" value="TTHA1013/TTHA0281-like"/>
</dbReference>
<keyword evidence="3" id="KW-1185">Reference proteome</keyword>